<name>A0ABV4AJM3_9GAMM</name>
<reference evidence="3 4" key="1">
    <citation type="submission" date="2024-07" db="EMBL/GenBank/DDBJ databases">
        <authorList>
            <person name="Ren Q."/>
        </authorList>
    </citation>
    <scope>NUCLEOTIDE SEQUENCE [LARGE SCALE GENOMIC DNA]</scope>
    <source>
        <strain evidence="3 4">REN37</strain>
    </source>
</reference>
<keyword evidence="1" id="KW-1133">Transmembrane helix</keyword>
<evidence type="ECO:0000256" key="1">
    <source>
        <dbReference type="SAM" id="Phobius"/>
    </source>
</evidence>
<dbReference type="EMBL" id="JBGCUO010000002">
    <property type="protein sequence ID" value="MEY1662929.1"/>
    <property type="molecule type" value="Genomic_DNA"/>
</dbReference>
<sequence length="138" mass="15360">MTKALEFAANHPVLVSAFFLLWALFFLNESRRGGRSISPQQATDLLNREQGVVIDLRSADDFRKGHIAGSINVPQANLNERLNEIEKWKDRPLIFLCGQGNQAGGAVSPLRGKGFTKLYRIRGGMQGWRGENLPVVRA</sequence>
<dbReference type="InterPro" id="IPR036873">
    <property type="entry name" value="Rhodanese-like_dom_sf"/>
</dbReference>
<dbReference type="PANTHER" id="PTHR43031:SF18">
    <property type="entry name" value="RHODANESE-RELATED SULFURTRANSFERASES"/>
    <property type="match status" value="1"/>
</dbReference>
<dbReference type="PROSITE" id="PS50206">
    <property type="entry name" value="RHODANESE_3"/>
    <property type="match status" value="1"/>
</dbReference>
<feature type="transmembrane region" description="Helical" evidence="1">
    <location>
        <begin position="12"/>
        <end position="28"/>
    </location>
</feature>
<organism evidence="3 4">
    <name type="scientific">Isoalcanivorax beigongshangi</name>
    <dbReference type="NCBI Taxonomy" id="3238810"/>
    <lineage>
        <taxon>Bacteria</taxon>
        <taxon>Pseudomonadati</taxon>
        <taxon>Pseudomonadota</taxon>
        <taxon>Gammaproteobacteria</taxon>
        <taxon>Oceanospirillales</taxon>
        <taxon>Alcanivoracaceae</taxon>
        <taxon>Isoalcanivorax</taxon>
    </lineage>
</organism>
<dbReference type="InterPro" id="IPR050229">
    <property type="entry name" value="GlpE_sulfurtransferase"/>
</dbReference>
<comment type="caution">
    <text evidence="3">The sequence shown here is derived from an EMBL/GenBank/DDBJ whole genome shotgun (WGS) entry which is preliminary data.</text>
</comment>
<keyword evidence="1" id="KW-0472">Membrane</keyword>
<dbReference type="PANTHER" id="PTHR43031">
    <property type="entry name" value="FAD-DEPENDENT OXIDOREDUCTASE"/>
    <property type="match status" value="1"/>
</dbReference>
<evidence type="ECO:0000313" key="4">
    <source>
        <dbReference type="Proteomes" id="UP001562065"/>
    </source>
</evidence>
<dbReference type="Proteomes" id="UP001562065">
    <property type="component" value="Unassembled WGS sequence"/>
</dbReference>
<dbReference type="RefSeq" id="WP_369456199.1">
    <property type="nucleotide sequence ID" value="NZ_JBGCUO010000002.1"/>
</dbReference>
<keyword evidence="4" id="KW-1185">Reference proteome</keyword>
<protein>
    <submittedName>
        <fullName evidence="3">Rhodanese-like domain-containing protein</fullName>
    </submittedName>
</protein>
<dbReference type="CDD" id="cd00158">
    <property type="entry name" value="RHOD"/>
    <property type="match status" value="1"/>
</dbReference>
<dbReference type="Pfam" id="PF00581">
    <property type="entry name" value="Rhodanese"/>
    <property type="match status" value="1"/>
</dbReference>
<dbReference type="Gene3D" id="3.40.250.10">
    <property type="entry name" value="Rhodanese-like domain"/>
    <property type="match status" value="1"/>
</dbReference>
<dbReference type="SUPFAM" id="SSF52821">
    <property type="entry name" value="Rhodanese/Cell cycle control phosphatase"/>
    <property type="match status" value="1"/>
</dbReference>
<dbReference type="SMART" id="SM00450">
    <property type="entry name" value="RHOD"/>
    <property type="match status" value="1"/>
</dbReference>
<dbReference type="InterPro" id="IPR001763">
    <property type="entry name" value="Rhodanese-like_dom"/>
</dbReference>
<keyword evidence="1" id="KW-0812">Transmembrane</keyword>
<feature type="domain" description="Rhodanese" evidence="2">
    <location>
        <begin position="47"/>
        <end position="137"/>
    </location>
</feature>
<gene>
    <name evidence="3" type="ORF">AB5I84_12280</name>
</gene>
<evidence type="ECO:0000259" key="2">
    <source>
        <dbReference type="PROSITE" id="PS50206"/>
    </source>
</evidence>
<evidence type="ECO:0000313" key="3">
    <source>
        <dbReference type="EMBL" id="MEY1662929.1"/>
    </source>
</evidence>
<proteinExistence type="predicted"/>
<accession>A0ABV4AJM3</accession>